<dbReference type="InterPro" id="IPR014030">
    <property type="entry name" value="Ketoacyl_synth_N"/>
</dbReference>
<protein>
    <recommendedName>
        <fullName evidence="1">Beta-ketoacyl synthase-like N-terminal domain-containing protein</fullName>
    </recommendedName>
</protein>
<name>A0ABM8ZLD7_9VIBR</name>
<dbReference type="SUPFAM" id="SSF53901">
    <property type="entry name" value="Thiolase-like"/>
    <property type="match status" value="1"/>
</dbReference>
<dbReference type="Proteomes" id="UP000838160">
    <property type="component" value="Unassembled WGS sequence"/>
</dbReference>
<sequence length="239" mass="27363">MTKINLNIDCWRANAAGLNTLEQWKDWTNNNQWPQDEKIAVDKIPAMMRRRMSNLSKLATQTALQLLETQRVDYIVFSSRHGELTRTAKLIESILQGEDASPMDFSQSVHNTAAGLTTIAAKQPLPVSSISASDNSFHMALVEAYIYLHNNPDHKVLLVDFDEPLPEIYKQFDSHYHQGYSLGLILSYGDEFTINNIINSAKNTLPQSLEFLHNYLTDKSTWTVHSSHQSWQWIRKTRS</sequence>
<reference evidence="2" key="1">
    <citation type="submission" date="2021-12" db="EMBL/GenBank/DDBJ databases">
        <authorList>
            <person name="Rodrigo-Torres L."/>
            <person name="Arahal R. D."/>
            <person name="Lucena T."/>
        </authorList>
    </citation>
    <scope>NUCLEOTIDE SEQUENCE</scope>
    <source>
        <strain evidence="2">CECT 8226</strain>
    </source>
</reference>
<proteinExistence type="predicted"/>
<dbReference type="Pfam" id="PF13723">
    <property type="entry name" value="Ketoacyl-synt_2"/>
    <property type="match status" value="1"/>
</dbReference>
<dbReference type="InterPro" id="IPR016039">
    <property type="entry name" value="Thiolase-like"/>
</dbReference>
<feature type="domain" description="Beta-ketoacyl synthase-like N-terminal" evidence="1">
    <location>
        <begin position="24"/>
        <end position="233"/>
    </location>
</feature>
<accession>A0ABM8ZLD7</accession>
<dbReference type="RefSeq" id="WP_237485946.1">
    <property type="nucleotide sequence ID" value="NZ_CAKLCM010000003.1"/>
</dbReference>
<organism evidence="2 3">
    <name type="scientific">Vibrio hippocampi</name>
    <dbReference type="NCBI Taxonomy" id="654686"/>
    <lineage>
        <taxon>Bacteria</taxon>
        <taxon>Pseudomonadati</taxon>
        <taxon>Pseudomonadota</taxon>
        <taxon>Gammaproteobacteria</taxon>
        <taxon>Vibrionales</taxon>
        <taxon>Vibrionaceae</taxon>
        <taxon>Vibrio</taxon>
    </lineage>
</organism>
<evidence type="ECO:0000313" key="2">
    <source>
        <dbReference type="EMBL" id="CAH0529187.1"/>
    </source>
</evidence>
<comment type="caution">
    <text evidence="2">The sequence shown here is derived from an EMBL/GenBank/DDBJ whole genome shotgun (WGS) entry which is preliminary data.</text>
</comment>
<dbReference type="EMBL" id="CAKLCM010000003">
    <property type="protein sequence ID" value="CAH0529187.1"/>
    <property type="molecule type" value="Genomic_DNA"/>
</dbReference>
<evidence type="ECO:0000313" key="3">
    <source>
        <dbReference type="Proteomes" id="UP000838160"/>
    </source>
</evidence>
<keyword evidence="3" id="KW-1185">Reference proteome</keyword>
<gene>
    <name evidence="2" type="ORF">VHP8226_03094</name>
</gene>
<evidence type="ECO:0000259" key="1">
    <source>
        <dbReference type="Pfam" id="PF13723"/>
    </source>
</evidence>